<protein>
    <submittedName>
        <fullName evidence="1">Uncharacterized protein</fullName>
    </submittedName>
</protein>
<evidence type="ECO:0000313" key="2">
    <source>
        <dbReference type="Proteomes" id="UP000499080"/>
    </source>
</evidence>
<dbReference type="AlphaFoldDB" id="A0A4Y2K5I3"/>
<evidence type="ECO:0000313" key="1">
    <source>
        <dbReference type="EMBL" id="GBM97710.1"/>
    </source>
</evidence>
<proteinExistence type="predicted"/>
<comment type="caution">
    <text evidence="1">The sequence shown here is derived from an EMBL/GenBank/DDBJ whole genome shotgun (WGS) entry which is preliminary data.</text>
</comment>
<dbReference type="EMBL" id="BGPR01004261">
    <property type="protein sequence ID" value="GBM97710.1"/>
    <property type="molecule type" value="Genomic_DNA"/>
</dbReference>
<accession>A0A4Y2K5I3</accession>
<reference evidence="1 2" key="1">
    <citation type="journal article" date="2019" name="Sci. Rep.">
        <title>Orb-weaving spider Araneus ventricosus genome elucidates the spidroin gene catalogue.</title>
        <authorList>
            <person name="Kono N."/>
            <person name="Nakamura H."/>
            <person name="Ohtoshi R."/>
            <person name="Moran D.A.P."/>
            <person name="Shinohara A."/>
            <person name="Yoshida Y."/>
            <person name="Fujiwara M."/>
            <person name="Mori M."/>
            <person name="Tomita M."/>
            <person name="Arakawa K."/>
        </authorList>
    </citation>
    <scope>NUCLEOTIDE SEQUENCE [LARGE SCALE GENOMIC DNA]</scope>
</reference>
<name>A0A4Y2K5I3_ARAVE</name>
<keyword evidence="2" id="KW-1185">Reference proteome</keyword>
<sequence>MNETWSMVIVLSSDKYIRKRIRFVRHSTKLAVPTRKDAVDEVVFIISSISKIQGHFSNIAITNFEVNAFGEHFSNSEDTVCKTLQERHQDLLQTTAKFSINKIKFTSLRCNK</sequence>
<gene>
    <name evidence="1" type="ORF">AVEN_63410_1</name>
</gene>
<dbReference type="Proteomes" id="UP000499080">
    <property type="component" value="Unassembled WGS sequence"/>
</dbReference>
<organism evidence="1 2">
    <name type="scientific">Araneus ventricosus</name>
    <name type="common">Orbweaver spider</name>
    <name type="synonym">Epeira ventricosa</name>
    <dbReference type="NCBI Taxonomy" id="182803"/>
    <lineage>
        <taxon>Eukaryota</taxon>
        <taxon>Metazoa</taxon>
        <taxon>Ecdysozoa</taxon>
        <taxon>Arthropoda</taxon>
        <taxon>Chelicerata</taxon>
        <taxon>Arachnida</taxon>
        <taxon>Araneae</taxon>
        <taxon>Araneomorphae</taxon>
        <taxon>Entelegynae</taxon>
        <taxon>Araneoidea</taxon>
        <taxon>Araneidae</taxon>
        <taxon>Araneus</taxon>
    </lineage>
</organism>